<evidence type="ECO:0000313" key="1">
    <source>
        <dbReference type="EMBL" id="GAG93269.1"/>
    </source>
</evidence>
<name>X1BBG4_9ZZZZ</name>
<dbReference type="EMBL" id="BART01026139">
    <property type="protein sequence ID" value="GAG93269.1"/>
    <property type="molecule type" value="Genomic_DNA"/>
</dbReference>
<reference evidence="1" key="1">
    <citation type="journal article" date="2014" name="Front. Microbiol.">
        <title>High frequency of phylogenetically diverse reductive dehalogenase-homologous genes in deep subseafloor sedimentary metagenomes.</title>
        <authorList>
            <person name="Kawai M."/>
            <person name="Futagami T."/>
            <person name="Toyoda A."/>
            <person name="Takaki Y."/>
            <person name="Nishi S."/>
            <person name="Hori S."/>
            <person name="Arai W."/>
            <person name="Tsubouchi T."/>
            <person name="Morono Y."/>
            <person name="Uchiyama I."/>
            <person name="Ito T."/>
            <person name="Fujiyama A."/>
            <person name="Inagaki F."/>
            <person name="Takami H."/>
        </authorList>
    </citation>
    <scope>NUCLEOTIDE SEQUENCE</scope>
    <source>
        <strain evidence="1">Expedition CK06-06</strain>
    </source>
</reference>
<gene>
    <name evidence="1" type="ORF">S01H4_46717</name>
</gene>
<accession>X1BBG4</accession>
<sequence>MKRHHIPELPAWLAGLCPGTISILPSNAEYLG</sequence>
<feature type="non-terminal residue" evidence="1">
    <location>
        <position position="32"/>
    </location>
</feature>
<dbReference type="AlphaFoldDB" id="X1BBG4"/>
<comment type="caution">
    <text evidence="1">The sequence shown here is derived from an EMBL/GenBank/DDBJ whole genome shotgun (WGS) entry which is preliminary data.</text>
</comment>
<proteinExistence type="predicted"/>
<protein>
    <submittedName>
        <fullName evidence="1">Uncharacterized protein</fullName>
    </submittedName>
</protein>
<organism evidence="1">
    <name type="scientific">marine sediment metagenome</name>
    <dbReference type="NCBI Taxonomy" id="412755"/>
    <lineage>
        <taxon>unclassified sequences</taxon>
        <taxon>metagenomes</taxon>
        <taxon>ecological metagenomes</taxon>
    </lineage>
</organism>